<name>A0A383AGE8_9ZZZZ</name>
<feature type="region of interest" description="Disordered" evidence="1">
    <location>
        <begin position="14"/>
        <end position="36"/>
    </location>
</feature>
<gene>
    <name evidence="2" type="ORF">METZ01_LOCUS459656</name>
</gene>
<organism evidence="2">
    <name type="scientific">marine metagenome</name>
    <dbReference type="NCBI Taxonomy" id="408172"/>
    <lineage>
        <taxon>unclassified sequences</taxon>
        <taxon>metagenomes</taxon>
        <taxon>ecological metagenomes</taxon>
    </lineage>
</organism>
<dbReference type="AlphaFoldDB" id="A0A383AGE8"/>
<sequence length="75" mass="7976">GLGIANAALSQLSYIPRPDPSQGRDAEGLPSTARPRNFCPERRNSCRSISNRKSAASLLSSCARAFVLVLATVMT</sequence>
<evidence type="ECO:0000256" key="1">
    <source>
        <dbReference type="SAM" id="MobiDB-lite"/>
    </source>
</evidence>
<proteinExistence type="predicted"/>
<reference evidence="2" key="1">
    <citation type="submission" date="2018-05" db="EMBL/GenBank/DDBJ databases">
        <authorList>
            <person name="Lanie J.A."/>
            <person name="Ng W.-L."/>
            <person name="Kazmierczak K.M."/>
            <person name="Andrzejewski T.M."/>
            <person name="Davidsen T.M."/>
            <person name="Wayne K.J."/>
            <person name="Tettelin H."/>
            <person name="Glass J.I."/>
            <person name="Rusch D."/>
            <person name="Podicherti R."/>
            <person name="Tsui H.-C.T."/>
            <person name="Winkler M.E."/>
        </authorList>
    </citation>
    <scope>NUCLEOTIDE SEQUENCE</scope>
</reference>
<protein>
    <submittedName>
        <fullName evidence="2">Uncharacterized protein</fullName>
    </submittedName>
</protein>
<accession>A0A383AGE8</accession>
<dbReference type="EMBL" id="UINC01191922">
    <property type="protein sequence ID" value="SVE06802.1"/>
    <property type="molecule type" value="Genomic_DNA"/>
</dbReference>
<evidence type="ECO:0000313" key="2">
    <source>
        <dbReference type="EMBL" id="SVE06802.1"/>
    </source>
</evidence>
<feature type="non-terminal residue" evidence="2">
    <location>
        <position position="1"/>
    </location>
</feature>